<dbReference type="SUPFAM" id="SSF81321">
    <property type="entry name" value="Family A G protein-coupled receptor-like"/>
    <property type="match status" value="1"/>
</dbReference>
<keyword evidence="8 12" id="KW-0472">Membrane</keyword>
<evidence type="ECO:0000256" key="7">
    <source>
        <dbReference type="ARBA" id="ARBA00023040"/>
    </source>
</evidence>
<evidence type="ECO:0000256" key="6">
    <source>
        <dbReference type="ARBA" id="ARBA00022989"/>
    </source>
</evidence>
<proteinExistence type="inferred from homology"/>
<feature type="transmembrane region" description="Helical" evidence="13">
    <location>
        <begin position="143"/>
        <end position="169"/>
    </location>
</feature>
<evidence type="ECO:0000256" key="13">
    <source>
        <dbReference type="SAM" id="Phobius"/>
    </source>
</evidence>
<keyword evidence="5 12" id="KW-0812">Transmembrane</keyword>
<keyword evidence="15" id="KW-1185">Reference proteome</keyword>
<comment type="caution">
    <text evidence="14">The sequence shown here is derived from an EMBL/GenBank/DDBJ whole genome shotgun (WGS) entry which is preliminary data.</text>
</comment>
<feature type="transmembrane region" description="Helical" evidence="13">
    <location>
        <begin position="97"/>
        <end position="118"/>
    </location>
</feature>
<keyword evidence="7 12" id="KW-0297">G-protein coupled receptor</keyword>
<evidence type="ECO:0000256" key="3">
    <source>
        <dbReference type="ARBA" id="ARBA00022480"/>
    </source>
</evidence>
<dbReference type="GO" id="GO:0004930">
    <property type="term" value="F:G protein-coupled receptor activity"/>
    <property type="evidence" value="ECO:0007669"/>
    <property type="project" value="UniProtKB-KW"/>
</dbReference>
<evidence type="ECO:0000256" key="11">
    <source>
        <dbReference type="RuleBase" id="RU004423"/>
    </source>
</evidence>
<name>A0AAV6ZBR3_ENGPU</name>
<evidence type="ECO:0000256" key="9">
    <source>
        <dbReference type="ARBA" id="ARBA00023170"/>
    </source>
</evidence>
<feature type="transmembrane region" description="Helical" evidence="13">
    <location>
        <begin position="227"/>
        <end position="246"/>
    </location>
</feature>
<dbReference type="PANTHER" id="PTHR11394">
    <property type="entry name" value="TASTE RECEPTOR TYPE 2"/>
    <property type="match status" value="1"/>
</dbReference>
<comment type="similarity">
    <text evidence="2 11">Belongs to the G-protein coupled receptor T2R family.</text>
</comment>
<evidence type="ECO:0000256" key="12">
    <source>
        <dbReference type="RuleBase" id="RU004424"/>
    </source>
</evidence>
<evidence type="ECO:0000256" key="4">
    <source>
        <dbReference type="ARBA" id="ARBA00022606"/>
    </source>
</evidence>
<keyword evidence="6 13" id="KW-1133">Transmembrane helix</keyword>
<accession>A0AAV6ZBR3</accession>
<comment type="subcellular location">
    <subcellularLocation>
        <location evidence="1 12">Membrane</location>
        <topology evidence="1 12">Multi-pass membrane protein</topology>
    </subcellularLocation>
</comment>
<keyword evidence="4 12" id="KW-0716">Sensory transduction</keyword>
<evidence type="ECO:0000256" key="8">
    <source>
        <dbReference type="ARBA" id="ARBA00023136"/>
    </source>
</evidence>
<reference evidence="14" key="1">
    <citation type="thesis" date="2020" institute="ProQuest LLC" country="789 East Eisenhower Parkway, Ann Arbor, MI, USA">
        <title>Comparative Genomics and Chromosome Evolution.</title>
        <authorList>
            <person name="Mudd A.B."/>
        </authorList>
    </citation>
    <scope>NUCLEOTIDE SEQUENCE</scope>
    <source>
        <strain evidence="14">237g6f4</strain>
        <tissue evidence="14">Blood</tissue>
    </source>
</reference>
<evidence type="ECO:0000256" key="10">
    <source>
        <dbReference type="ARBA" id="ARBA00023224"/>
    </source>
</evidence>
<keyword evidence="3 12" id="KW-0919">Taste</keyword>
<evidence type="ECO:0000256" key="5">
    <source>
        <dbReference type="ARBA" id="ARBA00022692"/>
    </source>
</evidence>
<dbReference type="GO" id="GO:0016020">
    <property type="term" value="C:membrane"/>
    <property type="evidence" value="ECO:0007669"/>
    <property type="project" value="UniProtKB-SubCell"/>
</dbReference>
<dbReference type="Pfam" id="PF05296">
    <property type="entry name" value="TAS2R"/>
    <property type="match status" value="1"/>
</dbReference>
<dbReference type="Proteomes" id="UP000824782">
    <property type="component" value="Unassembled WGS sequence"/>
</dbReference>
<dbReference type="GO" id="GO:0033038">
    <property type="term" value="F:bitter taste receptor activity"/>
    <property type="evidence" value="ECO:0007669"/>
    <property type="project" value="InterPro"/>
</dbReference>
<evidence type="ECO:0000256" key="2">
    <source>
        <dbReference type="ARBA" id="ARBA00007376"/>
    </source>
</evidence>
<sequence>MDWMKRKSVPHMDLIITVLGATRICSQFATSVFIFCGVFYFNPKSLLLLYVITRFHSFFNHSSSWLMTLLCVVFCLKISNFHHVFLLRLKMIVSKQVVHLIVASALIAFCNILLLCWFDHIEFPKYMVNNVTADGTGIPQRSIILLVTYLLCNFVPFLLYCTSSVLVIASLCFHVNRMKLNQTATVNLDAYYNVIKFMMLSMAYYILNATSCAAVIYSHQFCSLDIIWVYITLDIFPIFNSIYLILRTNKLRDHFLKIFQHGINCLRNRYTEDPVQTIMK</sequence>
<organism evidence="14 15">
    <name type="scientific">Engystomops pustulosus</name>
    <name type="common">Tungara frog</name>
    <name type="synonym">Physalaemus pustulosus</name>
    <dbReference type="NCBI Taxonomy" id="76066"/>
    <lineage>
        <taxon>Eukaryota</taxon>
        <taxon>Metazoa</taxon>
        <taxon>Chordata</taxon>
        <taxon>Craniata</taxon>
        <taxon>Vertebrata</taxon>
        <taxon>Euteleostomi</taxon>
        <taxon>Amphibia</taxon>
        <taxon>Batrachia</taxon>
        <taxon>Anura</taxon>
        <taxon>Neobatrachia</taxon>
        <taxon>Hyloidea</taxon>
        <taxon>Leptodactylidae</taxon>
        <taxon>Leiuperinae</taxon>
        <taxon>Engystomops</taxon>
    </lineage>
</organism>
<keyword evidence="10 12" id="KW-0807">Transducer</keyword>
<gene>
    <name evidence="14" type="ORF">GDO81_021775</name>
</gene>
<feature type="transmembrane region" description="Helical" evidence="13">
    <location>
        <begin position="12"/>
        <end position="41"/>
    </location>
</feature>
<evidence type="ECO:0000313" key="14">
    <source>
        <dbReference type="EMBL" id="KAG8544829.1"/>
    </source>
</evidence>
<dbReference type="AlphaFoldDB" id="A0AAV6ZBR3"/>
<evidence type="ECO:0000313" key="15">
    <source>
        <dbReference type="Proteomes" id="UP000824782"/>
    </source>
</evidence>
<dbReference type="EMBL" id="WNYA01001957">
    <property type="protein sequence ID" value="KAG8544829.1"/>
    <property type="molecule type" value="Genomic_DNA"/>
</dbReference>
<evidence type="ECO:0000256" key="1">
    <source>
        <dbReference type="ARBA" id="ARBA00004141"/>
    </source>
</evidence>
<feature type="transmembrane region" description="Helical" evidence="13">
    <location>
        <begin position="65"/>
        <end position="85"/>
    </location>
</feature>
<dbReference type="PANTHER" id="PTHR11394:SF160">
    <property type="entry name" value="TASTE RECEPTOR TYPE 2"/>
    <property type="match status" value="1"/>
</dbReference>
<protein>
    <recommendedName>
        <fullName evidence="12">Taste receptor type 2</fullName>
    </recommendedName>
</protein>
<dbReference type="InterPro" id="IPR007960">
    <property type="entry name" value="TAS2R"/>
</dbReference>
<keyword evidence="9 12" id="KW-0675">Receptor</keyword>